<keyword evidence="2" id="KW-1185">Reference proteome</keyword>
<protein>
    <recommendedName>
        <fullName evidence="3">Per a allergen</fullName>
    </recommendedName>
</protein>
<evidence type="ECO:0008006" key="3">
    <source>
        <dbReference type="Google" id="ProtNLM"/>
    </source>
</evidence>
<reference evidence="1 2" key="1">
    <citation type="journal article" date="2022" name="Allergy">
        <title>Genome assembly and annotation of Periplaneta americana reveal a comprehensive cockroach allergen profile.</title>
        <authorList>
            <person name="Wang L."/>
            <person name="Xiong Q."/>
            <person name="Saelim N."/>
            <person name="Wang L."/>
            <person name="Nong W."/>
            <person name="Wan A.T."/>
            <person name="Shi M."/>
            <person name="Liu X."/>
            <person name="Cao Q."/>
            <person name="Hui J.H.L."/>
            <person name="Sookrung N."/>
            <person name="Leung T.F."/>
            <person name="Tungtrongchitr A."/>
            <person name="Tsui S.K.W."/>
        </authorList>
    </citation>
    <scope>NUCLEOTIDE SEQUENCE [LARGE SCALE GENOMIC DNA]</scope>
    <source>
        <strain evidence="1">PWHHKU_190912</strain>
    </source>
</reference>
<evidence type="ECO:0000313" key="1">
    <source>
        <dbReference type="EMBL" id="KAJ4452294.1"/>
    </source>
</evidence>
<comment type="caution">
    <text evidence="1">The sequence shown here is derived from an EMBL/GenBank/DDBJ whole genome shotgun (WGS) entry which is preliminary data.</text>
</comment>
<dbReference type="Proteomes" id="UP001148838">
    <property type="component" value="Unassembled WGS sequence"/>
</dbReference>
<dbReference type="EMBL" id="JAJSOF020000001">
    <property type="protein sequence ID" value="KAJ4452294.1"/>
    <property type="molecule type" value="Genomic_DNA"/>
</dbReference>
<sequence>MSPGSSTESYLAFAHIGLRENPGKNLNQALFQSELKTITTVSDATVRLKLWLMSWVHAHLAKLFVTADITRSGETGLVGGSANPGPGIVIARKLLPSRDYCVKFGGRRALFRRLESVAVLGP</sequence>
<proteinExistence type="predicted"/>
<name>A0ABQ8TZX7_PERAM</name>
<gene>
    <name evidence="1" type="ORF">ANN_03814</name>
</gene>
<organism evidence="1 2">
    <name type="scientific">Periplaneta americana</name>
    <name type="common">American cockroach</name>
    <name type="synonym">Blatta americana</name>
    <dbReference type="NCBI Taxonomy" id="6978"/>
    <lineage>
        <taxon>Eukaryota</taxon>
        <taxon>Metazoa</taxon>
        <taxon>Ecdysozoa</taxon>
        <taxon>Arthropoda</taxon>
        <taxon>Hexapoda</taxon>
        <taxon>Insecta</taxon>
        <taxon>Pterygota</taxon>
        <taxon>Neoptera</taxon>
        <taxon>Polyneoptera</taxon>
        <taxon>Dictyoptera</taxon>
        <taxon>Blattodea</taxon>
        <taxon>Blattoidea</taxon>
        <taxon>Blattidae</taxon>
        <taxon>Blattinae</taxon>
        <taxon>Periplaneta</taxon>
    </lineage>
</organism>
<accession>A0ABQ8TZX7</accession>
<evidence type="ECO:0000313" key="2">
    <source>
        <dbReference type="Proteomes" id="UP001148838"/>
    </source>
</evidence>